<name>E3C5T6_9LACO</name>
<protein>
    <submittedName>
        <fullName evidence="1">Uncharacterized protein</fullName>
    </submittedName>
</protein>
<dbReference type="Proteomes" id="UP000003070">
    <property type="component" value="Unassembled WGS sequence"/>
</dbReference>
<organism evidence="1 2">
    <name type="scientific">Limosilactobacillus oris PB013-T2-3</name>
    <dbReference type="NCBI Taxonomy" id="908339"/>
    <lineage>
        <taxon>Bacteria</taxon>
        <taxon>Bacillati</taxon>
        <taxon>Bacillota</taxon>
        <taxon>Bacilli</taxon>
        <taxon>Lactobacillales</taxon>
        <taxon>Lactobacillaceae</taxon>
        <taxon>Limosilactobacillus</taxon>
    </lineage>
</organism>
<gene>
    <name evidence="1" type="ORF">HMPREF9265_1657</name>
</gene>
<sequence>MRQIRQIGLCKRLQTDEKYVIIRLLKWNKKKEVVKNGTTI</sequence>
<evidence type="ECO:0000313" key="1">
    <source>
        <dbReference type="EMBL" id="EFQ53902.1"/>
    </source>
</evidence>
<proteinExistence type="predicted"/>
<accession>E3C5T6</accession>
<dbReference type="AlphaFoldDB" id="E3C5T6"/>
<comment type="caution">
    <text evidence="1">The sequence shown here is derived from an EMBL/GenBank/DDBJ whole genome shotgun (WGS) entry which is preliminary data.</text>
</comment>
<dbReference type="EMBL" id="AEKL01000010">
    <property type="protein sequence ID" value="EFQ53902.1"/>
    <property type="molecule type" value="Genomic_DNA"/>
</dbReference>
<evidence type="ECO:0000313" key="2">
    <source>
        <dbReference type="Proteomes" id="UP000003070"/>
    </source>
</evidence>
<reference evidence="1 2" key="1">
    <citation type="submission" date="2010-10" db="EMBL/GenBank/DDBJ databases">
        <authorList>
            <person name="Durkin A.S."/>
            <person name="Madupu R."/>
            <person name="Torralba M."/>
            <person name="Gillis M."/>
            <person name="Methe B."/>
            <person name="Sutton G."/>
            <person name="Nelson K.E."/>
        </authorList>
    </citation>
    <scope>NUCLEOTIDE SEQUENCE [LARGE SCALE GENOMIC DNA]</scope>
    <source>
        <strain evidence="1 2">PB013-T2-3</strain>
    </source>
</reference>